<dbReference type="Pfam" id="PF00534">
    <property type="entry name" value="Glycos_transf_1"/>
    <property type="match status" value="1"/>
</dbReference>
<dbReference type="PANTHER" id="PTHR46401">
    <property type="entry name" value="GLYCOSYLTRANSFERASE WBBK-RELATED"/>
    <property type="match status" value="1"/>
</dbReference>
<name>A0ABR8NYL2_9GAMM</name>
<protein>
    <submittedName>
        <fullName evidence="2">Glycosyltransferase family 4 protein</fullName>
    </submittedName>
</protein>
<feature type="domain" description="Glycosyl transferase family 1" evidence="1">
    <location>
        <begin position="203"/>
        <end position="350"/>
    </location>
</feature>
<sequence>MSSKLRVGFFPPSDKGWMGGVNYYKNLFFALNKYLSAEIEVVIFLPRNHNSEITSVYTGYVNEIILLDVLTRKSTTWFLSKIESRIIGTNRIFGISLKKSRIDIVSHSYITRIPGIKSLSWIPDFQHVHLPNMFSTNEIKKREKMFKKLIKESDGVILSSYDALNDFENFSPKFKNKGHVLQFVSQPSKVFFEILESDKIKLQLKYNLPEKYYYIPNQFWKHKNHLLAFEAIKILFEKGMNPCLVCTGSLEDIRDPEYINLIKDFIHNNKLENNIKLLGLVNYEDVFSLMKFSEVVINPSLFEGWSSTVEECKSIGKKIVLSNLNVHLEQIPDGIFFDKYDPESLATVLELSEFNDISASSSSVEERTKFLANQFLHLLRSF</sequence>
<dbReference type="Gene3D" id="3.40.50.2000">
    <property type="entry name" value="Glycogen Phosphorylase B"/>
    <property type="match status" value="1"/>
</dbReference>
<evidence type="ECO:0000313" key="3">
    <source>
        <dbReference type="Proteomes" id="UP000604161"/>
    </source>
</evidence>
<gene>
    <name evidence="2" type="ORF">IF202_08660</name>
</gene>
<dbReference type="PANTHER" id="PTHR46401:SF8">
    <property type="entry name" value="BLL6006 PROTEIN"/>
    <property type="match status" value="1"/>
</dbReference>
<dbReference type="InterPro" id="IPR001296">
    <property type="entry name" value="Glyco_trans_1"/>
</dbReference>
<dbReference type="CDD" id="cd03809">
    <property type="entry name" value="GT4_MtfB-like"/>
    <property type="match status" value="1"/>
</dbReference>
<accession>A0ABR8NYL2</accession>
<proteinExistence type="predicted"/>
<evidence type="ECO:0000313" key="2">
    <source>
        <dbReference type="EMBL" id="MBD5771124.1"/>
    </source>
</evidence>
<evidence type="ECO:0000259" key="1">
    <source>
        <dbReference type="Pfam" id="PF00534"/>
    </source>
</evidence>
<dbReference type="EMBL" id="JACYFC010000002">
    <property type="protein sequence ID" value="MBD5771124.1"/>
    <property type="molecule type" value="Genomic_DNA"/>
</dbReference>
<comment type="caution">
    <text evidence="2">The sequence shown here is derived from an EMBL/GenBank/DDBJ whole genome shotgun (WGS) entry which is preliminary data.</text>
</comment>
<dbReference type="SUPFAM" id="SSF53756">
    <property type="entry name" value="UDP-Glycosyltransferase/glycogen phosphorylase"/>
    <property type="match status" value="1"/>
</dbReference>
<dbReference type="RefSeq" id="WP_191594471.1">
    <property type="nucleotide sequence ID" value="NZ_JACYFC010000002.1"/>
</dbReference>
<reference evidence="2 3" key="1">
    <citation type="submission" date="2020-09" db="EMBL/GenBank/DDBJ databases">
        <title>Marinomonas sp. nov., isolated from the cysticercosis algae of Qingdao, China.</title>
        <authorList>
            <person name="Sun X."/>
        </authorList>
    </citation>
    <scope>NUCLEOTIDE SEQUENCE [LARGE SCALE GENOMIC DNA]</scope>
    <source>
        <strain evidence="2 3">SM2066</strain>
    </source>
</reference>
<organism evidence="2 3">
    <name type="scientific">Marinomonas colpomeniae</name>
    <dbReference type="NCBI Taxonomy" id="2774408"/>
    <lineage>
        <taxon>Bacteria</taxon>
        <taxon>Pseudomonadati</taxon>
        <taxon>Pseudomonadota</taxon>
        <taxon>Gammaproteobacteria</taxon>
        <taxon>Oceanospirillales</taxon>
        <taxon>Oceanospirillaceae</taxon>
        <taxon>Marinomonas</taxon>
    </lineage>
</organism>
<dbReference type="Proteomes" id="UP000604161">
    <property type="component" value="Unassembled WGS sequence"/>
</dbReference>
<keyword evidence="3" id="KW-1185">Reference proteome</keyword>